<comment type="subunit">
    <text evidence="2 4">Homodimer.</text>
</comment>
<evidence type="ECO:0000313" key="6">
    <source>
        <dbReference type="Proteomes" id="UP001604336"/>
    </source>
</evidence>
<accession>A0ABD1P9L6</accession>
<dbReference type="InterPro" id="IPR004265">
    <property type="entry name" value="Dirigent"/>
</dbReference>
<comment type="subcellular location">
    <subcellularLocation>
        <location evidence="4">Secreted</location>
        <location evidence="4">Extracellular space</location>
        <location evidence="4">Apoplast</location>
    </subcellularLocation>
</comment>
<comment type="similarity">
    <text evidence="1 4">Belongs to the plant dirigent protein family.</text>
</comment>
<evidence type="ECO:0000256" key="1">
    <source>
        <dbReference type="ARBA" id="ARBA00010746"/>
    </source>
</evidence>
<dbReference type="PANTHER" id="PTHR21495">
    <property type="entry name" value="NUCLEOPORIN-RELATED"/>
    <property type="match status" value="1"/>
</dbReference>
<name>A0ABD1P9L6_9LAMI</name>
<gene>
    <name evidence="5" type="ORF">Adt_43463</name>
</gene>
<dbReference type="EMBL" id="JBFOLK010000014">
    <property type="protein sequence ID" value="KAL2460043.1"/>
    <property type="molecule type" value="Genomic_DNA"/>
</dbReference>
<dbReference type="AlphaFoldDB" id="A0ABD1P9L6"/>
<keyword evidence="4" id="KW-0052">Apoplast</keyword>
<feature type="signal peptide" evidence="4">
    <location>
        <begin position="1"/>
        <end position="22"/>
    </location>
</feature>
<proteinExistence type="inferred from homology"/>
<evidence type="ECO:0000313" key="5">
    <source>
        <dbReference type="EMBL" id="KAL2460043.1"/>
    </source>
</evidence>
<comment type="function">
    <text evidence="4">Dirigent proteins impart stereoselectivity on the phenoxy radical-coupling reaction, yielding optically active lignans from two molecules of coniferyl alcohol in the biosynthesis of lignans, flavonolignans, and alkaloids and thus plays a central role in plant secondary metabolism.</text>
</comment>
<dbReference type="Gene3D" id="2.40.480.10">
    <property type="entry name" value="Allene oxide cyclase-like"/>
    <property type="match status" value="1"/>
</dbReference>
<keyword evidence="4" id="KW-0732">Signal</keyword>
<evidence type="ECO:0000256" key="3">
    <source>
        <dbReference type="ARBA" id="ARBA00022525"/>
    </source>
</evidence>
<protein>
    <recommendedName>
        <fullName evidence="4">Dirigent protein</fullName>
    </recommendedName>
</protein>
<feature type="chain" id="PRO_5044526756" description="Dirigent protein" evidence="4">
    <location>
        <begin position="23"/>
        <end position="198"/>
    </location>
</feature>
<keyword evidence="3 4" id="KW-0964">Secreted</keyword>
<evidence type="ECO:0000256" key="2">
    <source>
        <dbReference type="ARBA" id="ARBA00011738"/>
    </source>
</evidence>
<evidence type="ECO:0000256" key="4">
    <source>
        <dbReference type="RuleBase" id="RU363099"/>
    </source>
</evidence>
<dbReference type="InterPro" id="IPR044859">
    <property type="entry name" value="Allene_oxi_cyc_Dirigent"/>
</dbReference>
<comment type="caution">
    <text evidence="5">The sequence shown here is derived from an EMBL/GenBank/DDBJ whole genome shotgun (WGS) entry which is preliminary data.</text>
</comment>
<dbReference type="GO" id="GO:0009699">
    <property type="term" value="P:phenylpropanoid biosynthetic process"/>
    <property type="evidence" value="ECO:0007669"/>
    <property type="project" value="UniProtKB-ARBA"/>
</dbReference>
<dbReference type="GO" id="GO:0048046">
    <property type="term" value="C:apoplast"/>
    <property type="evidence" value="ECO:0007669"/>
    <property type="project" value="UniProtKB-SubCell"/>
</dbReference>
<sequence>MGNVGVILMILSLIIAMASVEAKSEMSKQEKTWFRNLCRGKEKVIKLHFYVQDELSGPNKTVWEVSRSNITSISPTSFGQVRVLDNLMTAGPEKNSTELGRAQGLITFADLKQSALAMNINFVFSTGKYNGSTLCILGRNPILEMDRELPIVGGTGVFRMARGYSISNTYSYDPIQDYGVLEYTFYVAYVKESRGGLH</sequence>
<reference evidence="6" key="1">
    <citation type="submission" date="2024-07" db="EMBL/GenBank/DDBJ databases">
        <title>Two chromosome-level genome assemblies of Korean endemic species Abeliophyllum distichum and Forsythia ovata (Oleaceae).</title>
        <authorList>
            <person name="Jang H."/>
        </authorList>
    </citation>
    <scope>NUCLEOTIDE SEQUENCE [LARGE SCALE GENOMIC DNA]</scope>
</reference>
<organism evidence="5 6">
    <name type="scientific">Abeliophyllum distichum</name>
    <dbReference type="NCBI Taxonomy" id="126358"/>
    <lineage>
        <taxon>Eukaryota</taxon>
        <taxon>Viridiplantae</taxon>
        <taxon>Streptophyta</taxon>
        <taxon>Embryophyta</taxon>
        <taxon>Tracheophyta</taxon>
        <taxon>Spermatophyta</taxon>
        <taxon>Magnoliopsida</taxon>
        <taxon>eudicotyledons</taxon>
        <taxon>Gunneridae</taxon>
        <taxon>Pentapetalae</taxon>
        <taxon>asterids</taxon>
        <taxon>lamiids</taxon>
        <taxon>Lamiales</taxon>
        <taxon>Oleaceae</taxon>
        <taxon>Forsythieae</taxon>
        <taxon>Abeliophyllum</taxon>
    </lineage>
</organism>
<dbReference type="Pfam" id="PF03018">
    <property type="entry name" value="Dirigent"/>
    <property type="match status" value="1"/>
</dbReference>
<dbReference type="Proteomes" id="UP001604336">
    <property type="component" value="Unassembled WGS sequence"/>
</dbReference>
<keyword evidence="6" id="KW-1185">Reference proteome</keyword>